<dbReference type="GO" id="GO:0005634">
    <property type="term" value="C:nucleus"/>
    <property type="evidence" value="ECO:0007669"/>
    <property type="project" value="TreeGrafter"/>
</dbReference>
<proteinExistence type="inferred from homology"/>
<evidence type="ECO:0000256" key="1">
    <source>
        <dbReference type="ARBA" id="ARBA00006328"/>
    </source>
</evidence>
<name>A0A8H7PG77_MORIS</name>
<dbReference type="Proteomes" id="UP000654370">
    <property type="component" value="Unassembled WGS sequence"/>
</dbReference>
<feature type="domain" description="NmrA-like" evidence="4">
    <location>
        <begin position="3"/>
        <end position="294"/>
    </location>
</feature>
<dbReference type="EMBL" id="JAEPQZ010000016">
    <property type="protein sequence ID" value="KAG2172726.1"/>
    <property type="molecule type" value="Genomic_DNA"/>
</dbReference>
<evidence type="ECO:0000256" key="3">
    <source>
        <dbReference type="ARBA" id="ARBA00023002"/>
    </source>
</evidence>
<comment type="caution">
    <text evidence="5">The sequence shown here is derived from an EMBL/GenBank/DDBJ whole genome shotgun (WGS) entry which is preliminary data.</text>
</comment>
<dbReference type="OrthoDB" id="419598at2759"/>
<dbReference type="InterPro" id="IPR051164">
    <property type="entry name" value="NmrA-like_oxidored"/>
</dbReference>
<dbReference type="Gene3D" id="3.40.50.720">
    <property type="entry name" value="NAD(P)-binding Rossmann-like Domain"/>
    <property type="match status" value="1"/>
</dbReference>
<evidence type="ECO:0000313" key="6">
    <source>
        <dbReference type="Proteomes" id="UP000654370"/>
    </source>
</evidence>
<sequence>MSKKTILLTTATGTVGARMVTLLLDQGFHINALVRNTDSEAAQKLKVQGVTLFKGDFNDIPSIEAAAQGIFGVFVNAVSTMINMDEHTHNNNVITTARKAGAKVGVYMSVVSADHKDEFPRYGPEHPSYNYWEAKYRSEKDLQEAGFDHWTIIRPAVFLSNFLPPLGDILFPHLKKEHTLLWPSLKSENLFPLVDPLDIAKFCAAPFWDTDSFSGQSIDLTTEYVTFTDLADKITQITGISVKAEFVTPKAAAARGLPERPNEWEEWKEQTNFKIDMDHVKSFPVKLSSVDEFLEKHKDEFIKYLS</sequence>
<dbReference type="SUPFAM" id="SSF51735">
    <property type="entry name" value="NAD(P)-binding Rossmann-fold domains"/>
    <property type="match status" value="1"/>
</dbReference>
<dbReference type="AlphaFoldDB" id="A0A8H7PG77"/>
<reference evidence="5" key="1">
    <citation type="submission" date="2020-12" db="EMBL/GenBank/DDBJ databases">
        <title>Metabolic potential, ecology and presence of endohyphal bacteria is reflected in genomic diversity of Mucoromycotina.</title>
        <authorList>
            <person name="Muszewska A."/>
            <person name="Okrasinska A."/>
            <person name="Steczkiewicz K."/>
            <person name="Drgas O."/>
            <person name="Orlowska M."/>
            <person name="Perlinska-Lenart U."/>
            <person name="Aleksandrzak-Piekarczyk T."/>
            <person name="Szatraj K."/>
            <person name="Zielenkiewicz U."/>
            <person name="Pilsyk S."/>
            <person name="Malc E."/>
            <person name="Mieczkowski P."/>
            <person name="Kruszewska J.S."/>
            <person name="Biernat P."/>
            <person name="Pawlowska J."/>
        </authorList>
    </citation>
    <scope>NUCLEOTIDE SEQUENCE</scope>
    <source>
        <strain evidence="5">WA0000067209</strain>
    </source>
</reference>
<keyword evidence="6" id="KW-1185">Reference proteome</keyword>
<protein>
    <recommendedName>
        <fullName evidence="4">NmrA-like domain-containing protein</fullName>
    </recommendedName>
</protein>
<keyword evidence="2" id="KW-0521">NADP</keyword>
<dbReference type="InterPro" id="IPR008030">
    <property type="entry name" value="NmrA-like"/>
</dbReference>
<keyword evidence="3" id="KW-0560">Oxidoreductase</keyword>
<organism evidence="5 6">
    <name type="scientific">Mortierella isabellina</name>
    <name type="common">Filamentous fungus</name>
    <name type="synonym">Umbelopsis isabellina</name>
    <dbReference type="NCBI Taxonomy" id="91625"/>
    <lineage>
        <taxon>Eukaryota</taxon>
        <taxon>Fungi</taxon>
        <taxon>Fungi incertae sedis</taxon>
        <taxon>Mucoromycota</taxon>
        <taxon>Mucoromycotina</taxon>
        <taxon>Umbelopsidomycetes</taxon>
        <taxon>Umbelopsidales</taxon>
        <taxon>Umbelopsidaceae</taxon>
        <taxon>Umbelopsis</taxon>
    </lineage>
</organism>
<gene>
    <name evidence="5" type="ORF">INT43_000073</name>
</gene>
<dbReference type="InterPro" id="IPR036291">
    <property type="entry name" value="NAD(P)-bd_dom_sf"/>
</dbReference>
<comment type="similarity">
    <text evidence="1">Belongs to the NmrA-type oxidoreductase family.</text>
</comment>
<evidence type="ECO:0000313" key="5">
    <source>
        <dbReference type="EMBL" id="KAG2172726.1"/>
    </source>
</evidence>
<accession>A0A8H7PG77</accession>
<evidence type="ECO:0000259" key="4">
    <source>
        <dbReference type="Pfam" id="PF05368"/>
    </source>
</evidence>
<dbReference type="GO" id="GO:0016491">
    <property type="term" value="F:oxidoreductase activity"/>
    <property type="evidence" value="ECO:0007669"/>
    <property type="project" value="UniProtKB-KW"/>
</dbReference>
<dbReference type="PANTHER" id="PTHR42748:SF30">
    <property type="entry name" value="NMRA-LIKE DOMAIN-CONTAINING PROTEIN"/>
    <property type="match status" value="1"/>
</dbReference>
<dbReference type="Pfam" id="PF05368">
    <property type="entry name" value="NmrA"/>
    <property type="match status" value="1"/>
</dbReference>
<evidence type="ECO:0000256" key="2">
    <source>
        <dbReference type="ARBA" id="ARBA00022857"/>
    </source>
</evidence>
<dbReference type="PANTHER" id="PTHR42748">
    <property type="entry name" value="NITROGEN METABOLITE REPRESSION PROTEIN NMRA FAMILY MEMBER"/>
    <property type="match status" value="1"/>
</dbReference>